<evidence type="ECO:0000313" key="1">
    <source>
        <dbReference type="EMBL" id="TBU57835.1"/>
    </source>
</evidence>
<dbReference type="Proteomes" id="UP000292082">
    <property type="component" value="Unassembled WGS sequence"/>
</dbReference>
<dbReference type="AlphaFoldDB" id="A0A4Q9PTU4"/>
<name>A0A4Q9PTU4_9APHY</name>
<reference evidence="1 2" key="1">
    <citation type="submission" date="2019-01" db="EMBL/GenBank/DDBJ databases">
        <title>Draft genome sequences of three monokaryotic isolates of the white-rot basidiomycete fungus Dichomitus squalens.</title>
        <authorList>
            <consortium name="DOE Joint Genome Institute"/>
            <person name="Lopez S.C."/>
            <person name="Andreopoulos B."/>
            <person name="Pangilinan J."/>
            <person name="Lipzen A."/>
            <person name="Riley R."/>
            <person name="Ahrendt S."/>
            <person name="Ng V."/>
            <person name="Barry K."/>
            <person name="Daum C."/>
            <person name="Grigoriev I.V."/>
            <person name="Hilden K.S."/>
            <person name="Makela M.R."/>
            <person name="de Vries R.P."/>
        </authorList>
    </citation>
    <scope>NUCLEOTIDE SEQUENCE [LARGE SCALE GENOMIC DNA]</scope>
    <source>
        <strain evidence="1 2">CBS 464.89</strain>
    </source>
</reference>
<keyword evidence="2" id="KW-1185">Reference proteome</keyword>
<accession>A0A4Q9PTU4</accession>
<organism evidence="1 2">
    <name type="scientific">Dichomitus squalens</name>
    <dbReference type="NCBI Taxonomy" id="114155"/>
    <lineage>
        <taxon>Eukaryota</taxon>
        <taxon>Fungi</taxon>
        <taxon>Dikarya</taxon>
        <taxon>Basidiomycota</taxon>
        <taxon>Agaricomycotina</taxon>
        <taxon>Agaricomycetes</taxon>
        <taxon>Polyporales</taxon>
        <taxon>Polyporaceae</taxon>
        <taxon>Dichomitus</taxon>
    </lineage>
</organism>
<protein>
    <submittedName>
        <fullName evidence="1">Uncharacterized protein</fullName>
    </submittedName>
</protein>
<evidence type="ECO:0000313" key="2">
    <source>
        <dbReference type="Proteomes" id="UP000292082"/>
    </source>
</evidence>
<sequence length="95" mass="10361">MGLLGQALVRRLSLFHLPVGVILYPRARVHSASSRGCMREPEGRRLRCSKATAFLAPLSQSVPQCLSGVSVVRPFTGVRKVSGLTACAEHYDLRN</sequence>
<proteinExistence type="predicted"/>
<gene>
    <name evidence="1" type="ORF">BD310DRAFT_514833</name>
</gene>
<dbReference type="EMBL" id="ML145132">
    <property type="protein sequence ID" value="TBU57835.1"/>
    <property type="molecule type" value="Genomic_DNA"/>
</dbReference>